<keyword evidence="4" id="KW-1185">Reference proteome</keyword>
<proteinExistence type="predicted"/>
<sequence length="201" mass="22422">MDKAGVSCDKKWRVGSEDLLRYGIYCSDPGARSTVSSEHMACFGENEERGQPMILFLADVGLFGRFSRKRALNTAERGQKWQWLVVNSKGRAYTQRVEPKLALVEVELPKDAFLLRILEPTTNSFLVVESAKDKLYGLVLDTVIKAPGMDVLKVSLSAPREVANGVSVWEWSGSALDEGDEASKWFSNYLGKPSRLVRFNA</sequence>
<accession>A0AA87Z1T4</accession>
<dbReference type="Proteomes" id="UP001187192">
    <property type="component" value="Unassembled WGS sequence"/>
</dbReference>
<evidence type="ECO:0000313" key="3">
    <source>
        <dbReference type="EMBL" id="GMN26957.1"/>
    </source>
</evidence>
<dbReference type="EMBL" id="BTGU01003111">
    <property type="protein sequence ID" value="GMN26945.1"/>
    <property type="molecule type" value="Genomic_DNA"/>
</dbReference>
<protein>
    <recommendedName>
        <fullName evidence="1">Molybdenum cofactor sulfurase middle domain-containing protein</fullName>
    </recommendedName>
</protein>
<feature type="non-terminal residue" evidence="3">
    <location>
        <position position="1"/>
    </location>
</feature>
<dbReference type="Pfam" id="PF03476">
    <property type="entry name" value="MOSC_N"/>
    <property type="match status" value="1"/>
</dbReference>
<evidence type="ECO:0000313" key="4">
    <source>
        <dbReference type="Proteomes" id="UP001187192"/>
    </source>
</evidence>
<evidence type="ECO:0000259" key="1">
    <source>
        <dbReference type="Pfam" id="PF03476"/>
    </source>
</evidence>
<gene>
    <name evidence="2" type="ORF">TIFTF001_044056</name>
    <name evidence="3" type="ORF">TIFTF001_044060</name>
</gene>
<reference evidence="3" key="1">
    <citation type="submission" date="2023-07" db="EMBL/GenBank/DDBJ databases">
        <title>draft genome sequence of fig (Ficus carica).</title>
        <authorList>
            <person name="Takahashi T."/>
            <person name="Nishimura K."/>
        </authorList>
    </citation>
    <scope>NUCLEOTIDE SEQUENCE</scope>
</reference>
<dbReference type="InterPro" id="IPR005303">
    <property type="entry name" value="MOCOS_middle"/>
</dbReference>
<feature type="domain" description="Molybdenum cofactor sulfurase middle" evidence="1">
    <location>
        <begin position="82"/>
        <end position="193"/>
    </location>
</feature>
<dbReference type="SUPFAM" id="SSF141673">
    <property type="entry name" value="MOSC N-terminal domain-like"/>
    <property type="match status" value="1"/>
</dbReference>
<name>A0AA87Z1T4_FICCA</name>
<dbReference type="AlphaFoldDB" id="A0AA87Z1T4"/>
<organism evidence="3 4">
    <name type="scientific">Ficus carica</name>
    <name type="common">Common fig</name>
    <dbReference type="NCBI Taxonomy" id="3494"/>
    <lineage>
        <taxon>Eukaryota</taxon>
        <taxon>Viridiplantae</taxon>
        <taxon>Streptophyta</taxon>
        <taxon>Embryophyta</taxon>
        <taxon>Tracheophyta</taxon>
        <taxon>Spermatophyta</taxon>
        <taxon>Magnoliopsida</taxon>
        <taxon>eudicotyledons</taxon>
        <taxon>Gunneridae</taxon>
        <taxon>Pentapetalae</taxon>
        <taxon>rosids</taxon>
        <taxon>fabids</taxon>
        <taxon>Rosales</taxon>
        <taxon>Moraceae</taxon>
        <taxon>Ficeae</taxon>
        <taxon>Ficus</taxon>
    </lineage>
</organism>
<dbReference type="EMBL" id="BTGU01003112">
    <property type="protein sequence ID" value="GMN26957.1"/>
    <property type="molecule type" value="Genomic_DNA"/>
</dbReference>
<comment type="caution">
    <text evidence="3">The sequence shown here is derived from an EMBL/GenBank/DDBJ whole genome shotgun (WGS) entry which is preliminary data.</text>
</comment>
<evidence type="ECO:0000313" key="2">
    <source>
        <dbReference type="EMBL" id="GMN26945.1"/>
    </source>
</evidence>